<evidence type="ECO:0000256" key="1">
    <source>
        <dbReference type="SAM" id="MobiDB-lite"/>
    </source>
</evidence>
<dbReference type="EMBL" id="JFKB01000006">
    <property type="protein sequence ID" value="OSQ48056.1"/>
    <property type="molecule type" value="Genomic_DNA"/>
</dbReference>
<feature type="transmembrane region" description="Helical" evidence="2">
    <location>
        <begin position="46"/>
        <end position="66"/>
    </location>
</feature>
<dbReference type="SUPFAM" id="SSF81469">
    <property type="entry name" value="Bacterial aa3 type cytochrome c oxidase subunit IV"/>
    <property type="match status" value="1"/>
</dbReference>
<gene>
    <name evidence="3" type="ORF">TALK_10705</name>
</gene>
<sequence length="67" mass="7482">MLDNKGHGPPPAHKSETIGEEAMQGSDYDTQLVEVHEHGWHNWTKFVLWSIIAIVAILALMAAFLID</sequence>
<evidence type="ECO:0000313" key="4">
    <source>
        <dbReference type="Proteomes" id="UP000193396"/>
    </source>
</evidence>
<protein>
    <recommendedName>
        <fullName evidence="5">Cytochrome c oxidase subunit IV bacterial aa3 type domain-containing protein</fullName>
    </recommendedName>
</protein>
<keyword evidence="2" id="KW-1133">Transmembrane helix</keyword>
<dbReference type="Gene3D" id="1.20.5.160">
    <property type="entry name" value="Bacterial aa3 type cytochrome c oxidase subunit IV"/>
    <property type="match status" value="1"/>
</dbReference>
<reference evidence="3 4" key="1">
    <citation type="submission" date="2014-03" db="EMBL/GenBank/DDBJ databases">
        <title>The draft genome sequence of Thalassospira alkalitolerans JCM 18968.</title>
        <authorList>
            <person name="Lai Q."/>
            <person name="Shao Z."/>
        </authorList>
    </citation>
    <scope>NUCLEOTIDE SEQUENCE [LARGE SCALE GENOMIC DNA]</scope>
    <source>
        <strain evidence="3 4">JCM 18968</strain>
    </source>
</reference>
<keyword evidence="4" id="KW-1185">Reference proteome</keyword>
<evidence type="ECO:0000313" key="3">
    <source>
        <dbReference type="EMBL" id="OSQ48056.1"/>
    </source>
</evidence>
<dbReference type="InterPro" id="IPR036596">
    <property type="entry name" value="Cyt-C_aa3_sf"/>
</dbReference>
<evidence type="ECO:0008006" key="5">
    <source>
        <dbReference type="Google" id="ProtNLM"/>
    </source>
</evidence>
<dbReference type="Proteomes" id="UP000193396">
    <property type="component" value="Unassembled WGS sequence"/>
</dbReference>
<evidence type="ECO:0000256" key="2">
    <source>
        <dbReference type="SAM" id="Phobius"/>
    </source>
</evidence>
<accession>A0A1Y2LCF8</accession>
<feature type="region of interest" description="Disordered" evidence="1">
    <location>
        <begin position="1"/>
        <end position="23"/>
    </location>
</feature>
<comment type="caution">
    <text evidence="3">The sequence shown here is derived from an EMBL/GenBank/DDBJ whole genome shotgun (WGS) entry which is preliminary data.</text>
</comment>
<dbReference type="AlphaFoldDB" id="A0A1Y2LCF8"/>
<keyword evidence="2" id="KW-0472">Membrane</keyword>
<name>A0A1Y2LCF8_9PROT</name>
<proteinExistence type="predicted"/>
<keyword evidence="2" id="KW-0812">Transmembrane</keyword>
<organism evidence="3 4">
    <name type="scientific">Thalassospira alkalitolerans</name>
    <dbReference type="NCBI Taxonomy" id="1293890"/>
    <lineage>
        <taxon>Bacteria</taxon>
        <taxon>Pseudomonadati</taxon>
        <taxon>Pseudomonadota</taxon>
        <taxon>Alphaproteobacteria</taxon>
        <taxon>Rhodospirillales</taxon>
        <taxon>Thalassospiraceae</taxon>
        <taxon>Thalassospira</taxon>
    </lineage>
</organism>